<proteinExistence type="predicted"/>
<comment type="caution">
    <text evidence="1">The sequence shown here is derived from an EMBL/GenBank/DDBJ whole genome shotgun (WGS) entry which is preliminary data.</text>
</comment>
<keyword evidence="2" id="KW-1185">Reference proteome</keyword>
<accession>A0A6G1EHA8</accession>
<dbReference type="Proteomes" id="UP000479710">
    <property type="component" value="Unassembled WGS sequence"/>
</dbReference>
<sequence>MVEQDGFDLPSFVEEDEEYAAAAKQEQRLKPRRPSFLDPRLLPRQGEYYIIPRLRLRRAVPHPRAGLEALSRVPFLFVSHLLGYGLGGGRGLGGELGRPWRQLQLAFWG</sequence>
<evidence type="ECO:0000313" key="2">
    <source>
        <dbReference type="Proteomes" id="UP000479710"/>
    </source>
</evidence>
<name>A0A6G1EHA8_9ORYZ</name>
<dbReference type="EMBL" id="SPHZ02000003">
    <property type="protein sequence ID" value="KAF0924139.1"/>
    <property type="molecule type" value="Genomic_DNA"/>
</dbReference>
<protein>
    <submittedName>
        <fullName evidence="1">Uncharacterized protein</fullName>
    </submittedName>
</protein>
<gene>
    <name evidence="1" type="ORF">E2562_008456</name>
</gene>
<organism evidence="1 2">
    <name type="scientific">Oryza meyeriana var. granulata</name>
    <dbReference type="NCBI Taxonomy" id="110450"/>
    <lineage>
        <taxon>Eukaryota</taxon>
        <taxon>Viridiplantae</taxon>
        <taxon>Streptophyta</taxon>
        <taxon>Embryophyta</taxon>
        <taxon>Tracheophyta</taxon>
        <taxon>Spermatophyta</taxon>
        <taxon>Magnoliopsida</taxon>
        <taxon>Liliopsida</taxon>
        <taxon>Poales</taxon>
        <taxon>Poaceae</taxon>
        <taxon>BOP clade</taxon>
        <taxon>Oryzoideae</taxon>
        <taxon>Oryzeae</taxon>
        <taxon>Oryzinae</taxon>
        <taxon>Oryza</taxon>
        <taxon>Oryza meyeriana</taxon>
    </lineage>
</organism>
<reference evidence="1 2" key="1">
    <citation type="submission" date="2019-11" db="EMBL/GenBank/DDBJ databases">
        <title>Whole genome sequence of Oryza granulata.</title>
        <authorList>
            <person name="Li W."/>
        </authorList>
    </citation>
    <scope>NUCLEOTIDE SEQUENCE [LARGE SCALE GENOMIC DNA]</scope>
    <source>
        <strain evidence="2">cv. Menghai</strain>
        <tissue evidence="1">Leaf</tissue>
    </source>
</reference>
<dbReference type="AlphaFoldDB" id="A0A6G1EHA8"/>
<evidence type="ECO:0000313" key="1">
    <source>
        <dbReference type="EMBL" id="KAF0924139.1"/>
    </source>
</evidence>